<evidence type="ECO:0000313" key="2">
    <source>
        <dbReference type="WBParaSite" id="ES5_v2.g13013.t1"/>
    </source>
</evidence>
<proteinExistence type="predicted"/>
<sequence length="500" mass="57508">MSNALLYWKAIELSNLFTDADEEQLHSHAGWKLVENLKSHNPLIKWILSYTPATLITSLSSFYPTHRKTALIVGGVSFLFTTFAIQYCQNYNVKNFNQCINIFSKNDAIFKQFILDLQEKEVAFFSVGKSSHAKVCSRQARIMCLKYLRKYAELCIAFSIFLKSEMDYPITLCYEMLPDNPKLIALAEINTPIRDEHIMMDALRNMYHFVFICRSEMFHLFMVDSIYRNNYERDEMLIKKLMEIADGIEYQGFVRALNYQPSQINHALNYIRRLQSVPAQRRVACIVQLEALLEQLNSFQSLPSDCSDLIQEINNISNILTAHHREELAKSFARDPLKPDNPPFDAEFSHIDQTAVFEAIPGTRDTEQREERDSGGGGGKETFSDDDDNSLGSISPRKNVFVLDELRTKLQPRKEMALQKEREATARFRKVPIEEVSIEDVLEDMKHTKKSITPHQNEWLDKPFIGKSVNMGPTTSLISQIVQRRKTTETAVIGDTSDSE</sequence>
<dbReference type="Proteomes" id="UP000887579">
    <property type="component" value="Unplaced"/>
</dbReference>
<evidence type="ECO:0000313" key="1">
    <source>
        <dbReference type="Proteomes" id="UP000887579"/>
    </source>
</evidence>
<dbReference type="WBParaSite" id="ES5_v2.g13013.t1">
    <property type="protein sequence ID" value="ES5_v2.g13013.t1"/>
    <property type="gene ID" value="ES5_v2.g13013"/>
</dbReference>
<reference evidence="2" key="1">
    <citation type="submission" date="2022-11" db="UniProtKB">
        <authorList>
            <consortium name="WormBaseParasite"/>
        </authorList>
    </citation>
    <scope>IDENTIFICATION</scope>
</reference>
<protein>
    <submittedName>
        <fullName evidence="2">Uncharacterized protein</fullName>
    </submittedName>
</protein>
<accession>A0AC34F7D3</accession>
<organism evidence="1 2">
    <name type="scientific">Panagrolaimus sp. ES5</name>
    <dbReference type="NCBI Taxonomy" id="591445"/>
    <lineage>
        <taxon>Eukaryota</taxon>
        <taxon>Metazoa</taxon>
        <taxon>Ecdysozoa</taxon>
        <taxon>Nematoda</taxon>
        <taxon>Chromadorea</taxon>
        <taxon>Rhabditida</taxon>
        <taxon>Tylenchina</taxon>
        <taxon>Panagrolaimomorpha</taxon>
        <taxon>Panagrolaimoidea</taxon>
        <taxon>Panagrolaimidae</taxon>
        <taxon>Panagrolaimus</taxon>
    </lineage>
</organism>
<name>A0AC34F7D3_9BILA</name>